<reference evidence="1" key="1">
    <citation type="journal article" date="2023" name="DNA Res.">
        <title>Chromosome-level genome assembly of Phrynocephalus forsythii using third-generation DNA sequencing and Hi-C analysis.</title>
        <authorList>
            <person name="Qi Y."/>
            <person name="Zhao W."/>
            <person name="Zhao Y."/>
            <person name="Niu C."/>
            <person name="Cao S."/>
            <person name="Zhang Y."/>
        </authorList>
    </citation>
    <scope>NUCLEOTIDE SEQUENCE</scope>
    <source>
        <tissue evidence="1">Muscle</tissue>
    </source>
</reference>
<evidence type="ECO:0000313" key="1">
    <source>
        <dbReference type="EMBL" id="KAJ7319880.1"/>
    </source>
</evidence>
<dbReference type="PANTHER" id="PTHR33050">
    <property type="entry name" value="REVERSE TRANSCRIPTASE DOMAIN-CONTAINING PROTEIN"/>
    <property type="match status" value="1"/>
</dbReference>
<gene>
    <name evidence="1" type="ORF">JRQ81_019391</name>
</gene>
<accession>A0A9Q1AYQ8</accession>
<evidence type="ECO:0008006" key="3">
    <source>
        <dbReference type="Google" id="ProtNLM"/>
    </source>
</evidence>
<dbReference type="InterPro" id="IPR043502">
    <property type="entry name" value="DNA/RNA_pol_sf"/>
</dbReference>
<dbReference type="Proteomes" id="UP001142489">
    <property type="component" value="Unassembled WGS sequence"/>
</dbReference>
<comment type="caution">
    <text evidence="1">The sequence shown here is derived from an EMBL/GenBank/DDBJ whole genome shotgun (WGS) entry which is preliminary data.</text>
</comment>
<dbReference type="InterPro" id="IPR052055">
    <property type="entry name" value="Hepadnavirus_pol/RT"/>
</dbReference>
<keyword evidence="2" id="KW-1185">Reference proteome</keyword>
<proteinExistence type="predicted"/>
<name>A0A9Q1AYQ8_9SAUR</name>
<dbReference type="AlphaFoldDB" id="A0A9Q1AYQ8"/>
<organism evidence="1 2">
    <name type="scientific">Phrynocephalus forsythii</name>
    <dbReference type="NCBI Taxonomy" id="171643"/>
    <lineage>
        <taxon>Eukaryota</taxon>
        <taxon>Metazoa</taxon>
        <taxon>Chordata</taxon>
        <taxon>Craniata</taxon>
        <taxon>Vertebrata</taxon>
        <taxon>Euteleostomi</taxon>
        <taxon>Lepidosauria</taxon>
        <taxon>Squamata</taxon>
        <taxon>Bifurcata</taxon>
        <taxon>Unidentata</taxon>
        <taxon>Episquamata</taxon>
        <taxon>Toxicofera</taxon>
        <taxon>Iguania</taxon>
        <taxon>Acrodonta</taxon>
        <taxon>Agamidae</taxon>
        <taxon>Agaminae</taxon>
        <taxon>Phrynocephalus</taxon>
    </lineage>
</organism>
<dbReference type="SUPFAM" id="SSF56672">
    <property type="entry name" value="DNA/RNA polymerases"/>
    <property type="match status" value="1"/>
</dbReference>
<sequence length="183" mass="20994">MKLDLQVWLEFLGHFNGKAIWQCKWLPGSSLQVQSDAARGTGFGIYCMGSWCARKWPPAWAREGINWDLTFLELFPIVAAVIIWRDIFKDKQITFWCDNQAVVAVINRQSSKSGRVMRLVRRLVSLCLSANVTFRSKFVPGLDNGIPDSLSHFQFDRFRTLAPWANSEPDPFPEDLWSLGNKK</sequence>
<dbReference type="CDD" id="cd09275">
    <property type="entry name" value="RNase_HI_RT_DIRS1"/>
    <property type="match status" value="1"/>
</dbReference>
<evidence type="ECO:0000313" key="2">
    <source>
        <dbReference type="Proteomes" id="UP001142489"/>
    </source>
</evidence>
<protein>
    <recommendedName>
        <fullName evidence="3">Reverse transcriptase RNase H-like domain-containing protein</fullName>
    </recommendedName>
</protein>
<dbReference type="OrthoDB" id="9048360at2759"/>
<dbReference type="PANTHER" id="PTHR33050:SF8">
    <property type="entry name" value="REVERSE TRANSCRIPTASE DOMAIN-CONTAINING PROTEIN"/>
    <property type="match status" value="1"/>
</dbReference>
<dbReference type="EMBL" id="JAPFRF010000010">
    <property type="protein sequence ID" value="KAJ7319880.1"/>
    <property type="molecule type" value="Genomic_DNA"/>
</dbReference>